<dbReference type="OrthoDB" id="3806873at2"/>
<comment type="caution">
    <text evidence="2">The sequence shown here is derived from an EMBL/GenBank/DDBJ whole genome shotgun (WGS) entry which is preliminary data.</text>
</comment>
<evidence type="ECO:0000313" key="2">
    <source>
        <dbReference type="EMBL" id="KJL40133.1"/>
    </source>
</evidence>
<evidence type="ECO:0000313" key="3">
    <source>
        <dbReference type="Proteomes" id="UP000033956"/>
    </source>
</evidence>
<dbReference type="AlphaFoldDB" id="A0A0M2H140"/>
<keyword evidence="3" id="KW-1185">Reference proteome</keyword>
<dbReference type="InterPro" id="IPR002575">
    <property type="entry name" value="Aminoglycoside_PTrfase"/>
</dbReference>
<dbReference type="RefSeq" id="WP_045275660.1">
    <property type="nucleotide sequence ID" value="NZ_BAAAUP010000003.1"/>
</dbReference>
<gene>
    <name evidence="2" type="ORF">RS81_01723</name>
</gene>
<dbReference type="EMBL" id="JYIZ01000047">
    <property type="protein sequence ID" value="KJL40133.1"/>
    <property type="molecule type" value="Genomic_DNA"/>
</dbReference>
<dbReference type="PANTHER" id="PTHR47829:SF1">
    <property type="entry name" value="HAD FAMILY PHOSPHATASE"/>
    <property type="match status" value="1"/>
</dbReference>
<dbReference type="InterPro" id="IPR041726">
    <property type="entry name" value="ACAD10_11_N"/>
</dbReference>
<feature type="domain" description="Aminoglycoside phosphotransferase" evidence="1">
    <location>
        <begin position="32"/>
        <end position="254"/>
    </location>
</feature>
<dbReference type="STRING" id="92835.RS81_01723"/>
<evidence type="ECO:0000259" key="1">
    <source>
        <dbReference type="Pfam" id="PF01636"/>
    </source>
</evidence>
<sequence>MSDVQIAGIDLPRLRDWVTRVAPGAEIDRIDLITGGKSNLTYRLRGTDAAGRALDWVLRRPPLGVLTPSAHDMGREFRVVDALQGSAVPVAPTIALGDDLDVLGVVFAVYGHVDGRTVQSADDARLLTGSERREAALGLATGLARLHDVDPAAVGLAGFGRPEGFATRQVARWADQWGRVKTRDLPVVERLASELAARVPAPQRASILHGDLRLDNAILAHDGPRVLAFVDWEMAALGDPLTDLATLLVYADPIVEPVLGVPHLDGAGGFPSQGGLAQAYAAASGLSLDDLDFYLALAYLKLAVIAEGIHHRYLAGDTVGDGFSAVGSAVEPLLRRSVDHVRGL</sequence>
<dbReference type="InterPro" id="IPR052898">
    <property type="entry name" value="ACAD10-like"/>
</dbReference>
<name>A0A0M2H140_9MICO</name>
<dbReference type="Pfam" id="PF01636">
    <property type="entry name" value="APH"/>
    <property type="match status" value="1"/>
</dbReference>
<dbReference type="CDD" id="cd05154">
    <property type="entry name" value="ACAD10_11_N-like"/>
    <property type="match status" value="1"/>
</dbReference>
<dbReference type="InterPro" id="IPR011009">
    <property type="entry name" value="Kinase-like_dom_sf"/>
</dbReference>
<proteinExistence type="predicted"/>
<dbReference type="Gene3D" id="3.30.200.20">
    <property type="entry name" value="Phosphorylase Kinase, domain 1"/>
    <property type="match status" value="1"/>
</dbReference>
<dbReference type="PATRIC" id="fig|92835.4.peg.1742"/>
<dbReference type="Gene3D" id="3.90.1200.10">
    <property type="match status" value="1"/>
</dbReference>
<protein>
    <submittedName>
        <fullName evidence="2">Phosphotransferase enzyme family protein</fullName>
    </submittedName>
</protein>
<dbReference type="PANTHER" id="PTHR47829">
    <property type="entry name" value="HYDROLASE, PUTATIVE (AFU_ORTHOLOGUE AFUA_1G12880)-RELATED"/>
    <property type="match status" value="1"/>
</dbReference>
<organism evidence="2 3">
    <name type="scientific">Microbacterium terrae</name>
    <dbReference type="NCBI Taxonomy" id="69369"/>
    <lineage>
        <taxon>Bacteria</taxon>
        <taxon>Bacillati</taxon>
        <taxon>Actinomycetota</taxon>
        <taxon>Actinomycetes</taxon>
        <taxon>Micrococcales</taxon>
        <taxon>Microbacteriaceae</taxon>
        <taxon>Microbacterium</taxon>
    </lineage>
</organism>
<dbReference type="Proteomes" id="UP000033956">
    <property type="component" value="Unassembled WGS sequence"/>
</dbReference>
<dbReference type="SUPFAM" id="SSF56112">
    <property type="entry name" value="Protein kinase-like (PK-like)"/>
    <property type="match status" value="1"/>
</dbReference>
<accession>A0A0M2H140</accession>
<reference evidence="2 3" key="1">
    <citation type="submission" date="2015-02" db="EMBL/GenBank/DDBJ databases">
        <title>Draft genome sequences of ten Microbacterium spp. with emphasis on heavy metal contaminated environments.</title>
        <authorList>
            <person name="Corretto E."/>
        </authorList>
    </citation>
    <scope>NUCLEOTIDE SEQUENCE [LARGE SCALE GENOMIC DNA]</scope>
    <source>
        <strain evidence="2 3">DSM 12510</strain>
    </source>
</reference>